<protein>
    <submittedName>
        <fullName evidence="7">FUSC family protein</fullName>
    </submittedName>
</protein>
<feature type="transmembrane region" description="Helical" evidence="5">
    <location>
        <begin position="72"/>
        <end position="90"/>
    </location>
</feature>
<comment type="caution">
    <text evidence="7">The sequence shown here is derived from an EMBL/GenBank/DDBJ whole genome shotgun (WGS) entry which is preliminary data.</text>
</comment>
<organism evidence="7 8">
    <name type="scientific">Acidovorax bellezanensis</name>
    <dbReference type="NCBI Taxonomy" id="2976702"/>
    <lineage>
        <taxon>Bacteria</taxon>
        <taxon>Pseudomonadati</taxon>
        <taxon>Pseudomonadota</taxon>
        <taxon>Betaproteobacteria</taxon>
        <taxon>Burkholderiales</taxon>
        <taxon>Comamonadaceae</taxon>
        <taxon>Acidovorax</taxon>
    </lineage>
</organism>
<evidence type="ECO:0000313" key="8">
    <source>
        <dbReference type="Proteomes" id="UP001525968"/>
    </source>
</evidence>
<evidence type="ECO:0000256" key="5">
    <source>
        <dbReference type="SAM" id="Phobius"/>
    </source>
</evidence>
<dbReference type="Proteomes" id="UP001525968">
    <property type="component" value="Unassembled WGS sequence"/>
</dbReference>
<evidence type="ECO:0000256" key="3">
    <source>
        <dbReference type="ARBA" id="ARBA00022989"/>
    </source>
</evidence>
<proteinExistence type="predicted"/>
<feature type="transmembrane region" description="Helical" evidence="5">
    <location>
        <begin position="315"/>
        <end position="333"/>
    </location>
</feature>
<keyword evidence="8" id="KW-1185">Reference proteome</keyword>
<dbReference type="EMBL" id="JAODYH010000001">
    <property type="protein sequence ID" value="MCT9809472.1"/>
    <property type="molecule type" value="Genomic_DNA"/>
</dbReference>
<dbReference type="Pfam" id="PF13515">
    <property type="entry name" value="FUSC_2"/>
    <property type="match status" value="1"/>
</dbReference>
<feature type="transmembrane region" description="Helical" evidence="5">
    <location>
        <begin position="97"/>
        <end position="117"/>
    </location>
</feature>
<feature type="transmembrane region" description="Helical" evidence="5">
    <location>
        <begin position="170"/>
        <end position="190"/>
    </location>
</feature>
<feature type="transmembrane region" description="Helical" evidence="5">
    <location>
        <begin position="45"/>
        <end position="66"/>
    </location>
</feature>
<reference evidence="7 8" key="1">
    <citation type="submission" date="2022-09" db="EMBL/GenBank/DDBJ databases">
        <title>Draft genome of isolate Be4.</title>
        <authorList>
            <person name="Sanchez-Castro I."/>
            <person name="Martinez-Rodriguez P."/>
            <person name="Descostes M."/>
            <person name="Merroun M."/>
        </authorList>
    </citation>
    <scope>NUCLEOTIDE SEQUENCE [LARGE SCALE GENOMIC DNA]</scope>
    <source>
        <strain evidence="7 8">Be4</strain>
    </source>
</reference>
<sequence>MSDDKDKAAAAGGTGASMARAALHLFDRSQLQDSVALAPPVSLRIALIAGAQCSLAVLCAVVLTLLSPWPELVGFPALGALASLFGRFAPLPRRRRIVAICAGLLTLGVFFPSVASLFGAPDWALVLVLALVAGACTVVVSRWSIGLPGAVIIVFAAGAALHPVDHWQTMAARMLATAAGGLVAWLVCWLTDGLRSQELLQLRLPPTLVPPASHQWIAAGRITAGAALAGGIAWAAGWHHPAWAAIGATAVMQGSNLHVTMSRALQRMVGTLVGACLVWLILAQHPPLWAMVLAIVLFQFTTEVIIGINYALGQITVTPMALLMTVLASPAPLSGSLPVERVMETMLGAAVGIVLAVLFSSADDRAHLAALRRKQ</sequence>
<evidence type="ECO:0000256" key="1">
    <source>
        <dbReference type="ARBA" id="ARBA00004141"/>
    </source>
</evidence>
<gene>
    <name evidence="7" type="ORF">N0K08_02370</name>
</gene>
<keyword evidence="3 5" id="KW-1133">Transmembrane helix</keyword>
<feature type="transmembrane region" description="Helical" evidence="5">
    <location>
        <begin position="147"/>
        <end position="164"/>
    </location>
</feature>
<dbReference type="RefSeq" id="WP_261498380.1">
    <property type="nucleotide sequence ID" value="NZ_JAODYH010000001.1"/>
</dbReference>
<dbReference type="InterPro" id="IPR049453">
    <property type="entry name" value="Memb_transporter_dom"/>
</dbReference>
<evidence type="ECO:0000256" key="4">
    <source>
        <dbReference type="ARBA" id="ARBA00023136"/>
    </source>
</evidence>
<comment type="subcellular location">
    <subcellularLocation>
        <location evidence="1">Membrane</location>
        <topology evidence="1">Multi-pass membrane protein</topology>
    </subcellularLocation>
</comment>
<evidence type="ECO:0000259" key="6">
    <source>
        <dbReference type="Pfam" id="PF13515"/>
    </source>
</evidence>
<keyword evidence="4 5" id="KW-0472">Membrane</keyword>
<feature type="domain" description="Integral membrane bound transporter" evidence="6">
    <location>
        <begin position="228"/>
        <end position="354"/>
    </location>
</feature>
<feature type="transmembrane region" description="Helical" evidence="5">
    <location>
        <begin position="123"/>
        <end position="140"/>
    </location>
</feature>
<evidence type="ECO:0000256" key="2">
    <source>
        <dbReference type="ARBA" id="ARBA00022692"/>
    </source>
</evidence>
<name>A0ABT2PGG4_9BURK</name>
<keyword evidence="2 5" id="KW-0812">Transmembrane</keyword>
<feature type="transmembrane region" description="Helical" evidence="5">
    <location>
        <begin position="345"/>
        <end position="362"/>
    </location>
</feature>
<evidence type="ECO:0000313" key="7">
    <source>
        <dbReference type="EMBL" id="MCT9809472.1"/>
    </source>
</evidence>
<accession>A0ABT2PGG4</accession>